<keyword evidence="5" id="KW-1185">Reference proteome</keyword>
<evidence type="ECO:0000313" key="5">
    <source>
        <dbReference type="Proteomes" id="UP000445000"/>
    </source>
</evidence>
<dbReference type="InterPro" id="IPR016187">
    <property type="entry name" value="CTDL_fold"/>
</dbReference>
<dbReference type="EMBL" id="BLJN01000003">
    <property type="protein sequence ID" value="GFE80973.1"/>
    <property type="molecule type" value="Genomic_DNA"/>
</dbReference>
<proteinExistence type="predicted"/>
<dbReference type="GO" id="GO:0120147">
    <property type="term" value="F:formylglycine-generating oxidase activity"/>
    <property type="evidence" value="ECO:0007669"/>
    <property type="project" value="TreeGrafter"/>
</dbReference>
<dbReference type="PANTHER" id="PTHR23150:SF19">
    <property type="entry name" value="FORMYLGLYCINE-GENERATING ENZYME"/>
    <property type="match status" value="1"/>
</dbReference>
<dbReference type="InterPro" id="IPR051043">
    <property type="entry name" value="Sulfatase_Mod_Factor_Kinase"/>
</dbReference>
<dbReference type="Pfam" id="PF08308">
    <property type="entry name" value="PEGA"/>
    <property type="match status" value="4"/>
</dbReference>
<evidence type="ECO:0000256" key="1">
    <source>
        <dbReference type="SAM" id="Phobius"/>
    </source>
</evidence>
<feature type="transmembrane region" description="Helical" evidence="1">
    <location>
        <begin position="155"/>
        <end position="172"/>
    </location>
</feature>
<evidence type="ECO:0000259" key="3">
    <source>
        <dbReference type="Pfam" id="PF08308"/>
    </source>
</evidence>
<evidence type="ECO:0000313" key="4">
    <source>
        <dbReference type="EMBL" id="GFE80973.1"/>
    </source>
</evidence>
<feature type="domain" description="PEGA" evidence="3">
    <location>
        <begin position="313"/>
        <end position="374"/>
    </location>
</feature>
<feature type="domain" description="PEGA" evidence="3">
    <location>
        <begin position="252"/>
        <end position="310"/>
    </location>
</feature>
<feature type="domain" description="PEGA" evidence="3">
    <location>
        <begin position="384"/>
        <end position="449"/>
    </location>
</feature>
<dbReference type="RefSeq" id="WP_161812681.1">
    <property type="nucleotide sequence ID" value="NZ_BLJN01000003.1"/>
</dbReference>
<organism evidence="4 5">
    <name type="scientific">Steroidobacter agaridevorans</name>
    <dbReference type="NCBI Taxonomy" id="2695856"/>
    <lineage>
        <taxon>Bacteria</taxon>
        <taxon>Pseudomonadati</taxon>
        <taxon>Pseudomonadota</taxon>
        <taxon>Gammaproteobacteria</taxon>
        <taxon>Steroidobacterales</taxon>
        <taxon>Steroidobacteraceae</taxon>
        <taxon>Steroidobacter</taxon>
    </lineage>
</organism>
<dbReference type="InterPro" id="IPR042095">
    <property type="entry name" value="SUMF_sf"/>
</dbReference>
<accession>A0A829YDE4</accession>
<dbReference type="InterPro" id="IPR005532">
    <property type="entry name" value="SUMF_dom"/>
</dbReference>
<evidence type="ECO:0000259" key="2">
    <source>
        <dbReference type="Pfam" id="PF03781"/>
    </source>
</evidence>
<comment type="caution">
    <text evidence="4">The sequence shown here is derived from an EMBL/GenBank/DDBJ whole genome shotgun (WGS) entry which is preliminary data.</text>
</comment>
<keyword evidence="1" id="KW-0812">Transmembrane</keyword>
<name>A0A829YDE4_9GAMM</name>
<keyword evidence="1" id="KW-1133">Transmembrane helix</keyword>
<feature type="domain" description="Sulfatase-modifying factor enzyme-like" evidence="2">
    <location>
        <begin position="544"/>
        <end position="800"/>
    </location>
</feature>
<dbReference type="Pfam" id="PF03781">
    <property type="entry name" value="FGE-sulfatase"/>
    <property type="match status" value="1"/>
</dbReference>
<dbReference type="Gene3D" id="3.90.1580.10">
    <property type="entry name" value="paralog of FGE (formylglycine-generating enzyme)"/>
    <property type="match status" value="1"/>
</dbReference>
<dbReference type="SUPFAM" id="SSF56436">
    <property type="entry name" value="C-type lectin-like"/>
    <property type="match status" value="1"/>
</dbReference>
<dbReference type="AlphaFoldDB" id="A0A829YDE4"/>
<feature type="domain" description="PEGA" evidence="3">
    <location>
        <begin position="454"/>
        <end position="518"/>
    </location>
</feature>
<evidence type="ECO:0008006" key="6">
    <source>
        <dbReference type="Google" id="ProtNLM"/>
    </source>
</evidence>
<reference evidence="5" key="1">
    <citation type="submission" date="2020-01" db="EMBL/GenBank/DDBJ databases">
        <title>'Steroidobacter agaridevorans' sp. nov., agar-degrading bacteria isolated from rhizosphere soils.</title>
        <authorList>
            <person name="Ikenaga M."/>
            <person name="Kataoka M."/>
            <person name="Murouchi A."/>
            <person name="Katsuragi S."/>
            <person name="Sakai M."/>
        </authorList>
    </citation>
    <scope>NUCLEOTIDE SEQUENCE [LARGE SCALE GENOMIC DNA]</scope>
    <source>
        <strain evidence="5">YU21-B</strain>
    </source>
</reference>
<dbReference type="Proteomes" id="UP000445000">
    <property type="component" value="Unassembled WGS sequence"/>
</dbReference>
<dbReference type="PANTHER" id="PTHR23150">
    <property type="entry name" value="SULFATASE MODIFYING FACTOR 1, 2"/>
    <property type="match status" value="1"/>
</dbReference>
<sequence>MSELIVREALGERRFTATDFPIAVGGQGSAIVMAGRPEGAEAYLGLHEDQLFVQPADGVEVLHNGVPVQNSTWLRSGDVINFGAARLRLLAQRDDQRIVEVDDGSSGNITAPPIIEPSARLQGGEGDAERIDPLQFRPSDPVKAGPKVRLDLKKIVAGVAAALVAAVLWFIFTATSVSVRTDPADAQVDIQGTLPAVRFAGRVLVRPGDYLIKATQEGFSPAQLQAKVTKEPNQTFALKLQKLPGKVKVDVPAQARVTVDGKELGNAPGEFTIAPGKHTIAIAAARYQPFSGELDVVGEGKSQTFTPKLVPAWAEVTVSSEPAGAMLVVDGEERGVTPLTTQILAGNHPVELRMAGFKSWTTDVQVKANEAMNLGPVRLGLPDGKLALRSEPSGASVSVGGVYRGQTPVSLELRPDIAHNVVLTMPGYEAATREVSLTAGEDRTLSVPLSGVFGEVTLAVQPADAQVFVDGKAAGAANQKLRLVATTHDIEIRKTGFVTYKTSITPRPGVSQKIETTLLTPEQTRMAATPTNIRSKAELSLKLMPVGSFTMGSPRREPGRRANEAQRDVQFKRPFYMGVSEVTNGQFRKFKADHRSGIIGQHTLDLDNQPAVNVTWNDAALYCNWLSQQDGLPPAYQNKDGRMVAVQPLTTGYRLPTDAEWEWMARFEGGGKFRRYPWGNALPVTPRSGNYADVTARLIVQDVIPDYDDGYAAAAPTSKFPANPLGLFDVGGNVAEWVHDYYTVSSDSGAVAVDPTGPADGKQHVIRGSSWKQASVTELRLSARSFGESQANDVGFRVARYAE</sequence>
<dbReference type="InterPro" id="IPR013229">
    <property type="entry name" value="PEGA"/>
</dbReference>
<gene>
    <name evidence="4" type="ORF">GCM10011487_29730</name>
</gene>
<keyword evidence="1" id="KW-0472">Membrane</keyword>
<protein>
    <recommendedName>
        <fullName evidence="6">PEGA domain-containing protein</fullName>
    </recommendedName>
</protein>